<keyword evidence="2" id="KW-1185">Reference proteome</keyword>
<protein>
    <submittedName>
        <fullName evidence="1">Uncharacterized protein</fullName>
    </submittedName>
</protein>
<feature type="non-terminal residue" evidence="1">
    <location>
        <position position="1"/>
    </location>
</feature>
<proteinExistence type="predicted"/>
<sequence length="107" mass="12133">MYNSRKGRESDFHDRRCQLLSQNDVYIKNMIVKSSPQVEHKSDLVKHDLGSAPLASSHNQDEELTKYQRIPTTHRMNDGPNQIHIKVGVEGKPFLSTLKKGSSNSSN</sequence>
<evidence type="ECO:0000313" key="2">
    <source>
        <dbReference type="Proteomes" id="UP000257109"/>
    </source>
</evidence>
<evidence type="ECO:0000313" key="1">
    <source>
        <dbReference type="EMBL" id="RDX69297.1"/>
    </source>
</evidence>
<dbReference type="AlphaFoldDB" id="A0A371ETC5"/>
<dbReference type="Proteomes" id="UP000257109">
    <property type="component" value="Unassembled WGS sequence"/>
</dbReference>
<organism evidence="1 2">
    <name type="scientific">Mucuna pruriens</name>
    <name type="common">Velvet bean</name>
    <name type="synonym">Dolichos pruriens</name>
    <dbReference type="NCBI Taxonomy" id="157652"/>
    <lineage>
        <taxon>Eukaryota</taxon>
        <taxon>Viridiplantae</taxon>
        <taxon>Streptophyta</taxon>
        <taxon>Embryophyta</taxon>
        <taxon>Tracheophyta</taxon>
        <taxon>Spermatophyta</taxon>
        <taxon>Magnoliopsida</taxon>
        <taxon>eudicotyledons</taxon>
        <taxon>Gunneridae</taxon>
        <taxon>Pentapetalae</taxon>
        <taxon>rosids</taxon>
        <taxon>fabids</taxon>
        <taxon>Fabales</taxon>
        <taxon>Fabaceae</taxon>
        <taxon>Papilionoideae</taxon>
        <taxon>50 kb inversion clade</taxon>
        <taxon>NPAAA clade</taxon>
        <taxon>indigoferoid/millettioid clade</taxon>
        <taxon>Phaseoleae</taxon>
        <taxon>Mucuna</taxon>
    </lineage>
</organism>
<name>A0A371ETC5_MUCPR</name>
<reference evidence="1" key="1">
    <citation type="submission" date="2018-05" db="EMBL/GenBank/DDBJ databases">
        <title>Draft genome of Mucuna pruriens seed.</title>
        <authorList>
            <person name="Nnadi N.E."/>
            <person name="Vos R."/>
            <person name="Hasami M.H."/>
            <person name="Devisetty U.K."/>
            <person name="Aguiy J.C."/>
        </authorList>
    </citation>
    <scope>NUCLEOTIDE SEQUENCE [LARGE SCALE GENOMIC DNA]</scope>
    <source>
        <strain evidence="1">JCA_2017</strain>
    </source>
</reference>
<dbReference type="EMBL" id="QJKJ01012171">
    <property type="protein sequence ID" value="RDX69297.1"/>
    <property type="molecule type" value="Genomic_DNA"/>
</dbReference>
<accession>A0A371ETC5</accession>
<gene>
    <name evidence="1" type="ORF">CR513_51611</name>
</gene>
<comment type="caution">
    <text evidence="1">The sequence shown here is derived from an EMBL/GenBank/DDBJ whole genome shotgun (WGS) entry which is preliminary data.</text>
</comment>